<protein>
    <submittedName>
        <fullName evidence="2">HET-domain-containing protein</fullName>
    </submittedName>
</protein>
<accession>A0A5N7AT37</accession>
<dbReference type="EMBL" id="ML736371">
    <property type="protein sequence ID" value="KAE8372199.1"/>
    <property type="molecule type" value="Genomic_DNA"/>
</dbReference>
<dbReference type="Proteomes" id="UP000326198">
    <property type="component" value="Unassembled WGS sequence"/>
</dbReference>
<feature type="domain" description="Heterokaryon incompatibility" evidence="1">
    <location>
        <begin position="127"/>
        <end position="274"/>
    </location>
</feature>
<keyword evidence="3" id="KW-1185">Reference proteome</keyword>
<dbReference type="AlphaFoldDB" id="A0A5N7AT37"/>
<proteinExistence type="predicted"/>
<organism evidence="2 3">
    <name type="scientific">Aspergillus bertholletiae</name>
    <dbReference type="NCBI Taxonomy" id="1226010"/>
    <lineage>
        <taxon>Eukaryota</taxon>
        <taxon>Fungi</taxon>
        <taxon>Dikarya</taxon>
        <taxon>Ascomycota</taxon>
        <taxon>Pezizomycotina</taxon>
        <taxon>Eurotiomycetes</taxon>
        <taxon>Eurotiomycetidae</taxon>
        <taxon>Eurotiales</taxon>
        <taxon>Aspergillaceae</taxon>
        <taxon>Aspergillus</taxon>
        <taxon>Aspergillus subgen. Circumdati</taxon>
    </lineage>
</organism>
<gene>
    <name evidence="2" type="ORF">BDV26DRAFT_274618</name>
</gene>
<dbReference type="PANTHER" id="PTHR33112">
    <property type="entry name" value="DOMAIN PROTEIN, PUTATIVE-RELATED"/>
    <property type="match status" value="1"/>
</dbReference>
<sequence length="550" mass="63919">MSLEMGRSRWIHKDFKESFREEWYHMLEEMELIRRAHWSCEPDTDILEHISAHLNLPEKHYDKLANWPSRLLKISQFDLLRQWLYVCDTKHDCTKPGGQMWPTRAIFVGNTDSNKLHLENLTHHVDYIALSHCWGTPSPEEVEGFCTTRQNYDNRLQGFTYDSLPMVFKDAVTVTRALGKQYLWIDAICIIQKDQEDWEKEGVKMQEVFASASCTIAAGSASDWQVGFLKRTQVYNQLSEITPVGEDIEEDDIRNFHKFVEEGPLNKRAWVLQERALSHRTLFFTARQTYWECGEGVRCENFTKLQYPTTRSYLIDPHFPEKLMRSGLMSTIQFVQELITDYSCRHLSYPTDKIIAFSSITKHMENALQTKATYGVFHCFLPRLLLWKRPDTKTPPIRYQGLTVPSWSWMVYDGKIEFLTQSRLKVPPTEDLRIDSDLGIIMDVRQFESCYMSEGDGQEKEEDNEDGNRIILAETGKVGFLCFDMNSASKIEFRYGVVIGFQEGDHSDDPDKKYYVLAVRETGEGRYERLGAGLVQARYVSKEGATGKLL</sequence>
<dbReference type="Pfam" id="PF06985">
    <property type="entry name" value="HET"/>
    <property type="match status" value="1"/>
</dbReference>
<evidence type="ECO:0000313" key="3">
    <source>
        <dbReference type="Proteomes" id="UP000326198"/>
    </source>
</evidence>
<evidence type="ECO:0000313" key="2">
    <source>
        <dbReference type="EMBL" id="KAE8372199.1"/>
    </source>
</evidence>
<name>A0A5N7AT37_9EURO</name>
<dbReference type="PANTHER" id="PTHR33112:SF10">
    <property type="entry name" value="TOL"/>
    <property type="match status" value="1"/>
</dbReference>
<evidence type="ECO:0000259" key="1">
    <source>
        <dbReference type="Pfam" id="PF06985"/>
    </source>
</evidence>
<dbReference type="OrthoDB" id="5362512at2759"/>
<dbReference type="InterPro" id="IPR010730">
    <property type="entry name" value="HET"/>
</dbReference>
<reference evidence="2 3" key="1">
    <citation type="submission" date="2019-04" db="EMBL/GenBank/DDBJ databases">
        <title>Friends and foes A comparative genomics studyof 23 Aspergillus species from section Flavi.</title>
        <authorList>
            <consortium name="DOE Joint Genome Institute"/>
            <person name="Kjaerbolling I."/>
            <person name="Vesth T."/>
            <person name="Frisvad J.C."/>
            <person name="Nybo J.L."/>
            <person name="Theobald S."/>
            <person name="Kildgaard S."/>
            <person name="Isbrandt T."/>
            <person name="Kuo A."/>
            <person name="Sato A."/>
            <person name="Lyhne E.K."/>
            <person name="Kogle M.E."/>
            <person name="Wiebenga A."/>
            <person name="Kun R.S."/>
            <person name="Lubbers R.J."/>
            <person name="Makela M.R."/>
            <person name="Barry K."/>
            <person name="Chovatia M."/>
            <person name="Clum A."/>
            <person name="Daum C."/>
            <person name="Haridas S."/>
            <person name="He G."/>
            <person name="LaButti K."/>
            <person name="Lipzen A."/>
            <person name="Mondo S."/>
            <person name="Riley R."/>
            <person name="Salamov A."/>
            <person name="Simmons B.A."/>
            <person name="Magnuson J.K."/>
            <person name="Henrissat B."/>
            <person name="Mortensen U.H."/>
            <person name="Larsen T.O."/>
            <person name="Devries R.P."/>
            <person name="Grigoriev I.V."/>
            <person name="Machida M."/>
            <person name="Baker S.E."/>
            <person name="Andersen M.R."/>
        </authorList>
    </citation>
    <scope>NUCLEOTIDE SEQUENCE [LARGE SCALE GENOMIC DNA]</scope>
    <source>
        <strain evidence="2 3">IBT 29228</strain>
    </source>
</reference>